<evidence type="ECO:0000313" key="2">
    <source>
        <dbReference type="WBParaSite" id="nRc.2.0.1.t07470-RA"/>
    </source>
</evidence>
<keyword evidence="1" id="KW-1185">Reference proteome</keyword>
<name>A0A915I021_ROMCU</name>
<protein>
    <submittedName>
        <fullName evidence="2">Uncharacterized protein</fullName>
    </submittedName>
</protein>
<dbReference type="AlphaFoldDB" id="A0A915I021"/>
<dbReference type="Proteomes" id="UP000887565">
    <property type="component" value="Unplaced"/>
</dbReference>
<reference evidence="2" key="1">
    <citation type="submission" date="2022-11" db="UniProtKB">
        <authorList>
            <consortium name="WormBaseParasite"/>
        </authorList>
    </citation>
    <scope>IDENTIFICATION</scope>
</reference>
<accession>A0A915I021</accession>
<organism evidence="1 2">
    <name type="scientific">Romanomermis culicivorax</name>
    <name type="common">Nematode worm</name>
    <dbReference type="NCBI Taxonomy" id="13658"/>
    <lineage>
        <taxon>Eukaryota</taxon>
        <taxon>Metazoa</taxon>
        <taxon>Ecdysozoa</taxon>
        <taxon>Nematoda</taxon>
        <taxon>Enoplea</taxon>
        <taxon>Dorylaimia</taxon>
        <taxon>Mermithida</taxon>
        <taxon>Mermithoidea</taxon>
        <taxon>Mermithidae</taxon>
        <taxon>Romanomermis</taxon>
    </lineage>
</organism>
<dbReference type="WBParaSite" id="nRc.2.0.1.t07470-RA">
    <property type="protein sequence ID" value="nRc.2.0.1.t07470-RA"/>
    <property type="gene ID" value="nRc.2.0.1.g07470"/>
</dbReference>
<evidence type="ECO:0000313" key="1">
    <source>
        <dbReference type="Proteomes" id="UP000887565"/>
    </source>
</evidence>
<proteinExistence type="predicted"/>
<sequence length="172" mass="18824">MLLHQPETLTKEDIMNISNKTLKNIPEASIADAKTSMDVILLAVDPCIYLVMPTALPSPSMIAAVATARYISTVHLLQQYIPDSQSSSLAATLKAYVFPAPLPHILFPEHHWRDYPLSLHSQTTTILMPAHITTTPALQPTPPVPTAQIVAQSVPQPISAQQMLSVEMDIQQ</sequence>